<dbReference type="CDD" id="cd00590">
    <property type="entry name" value="RRM_SF"/>
    <property type="match status" value="1"/>
</dbReference>
<feature type="domain" description="RRM" evidence="2">
    <location>
        <begin position="503"/>
        <end position="573"/>
    </location>
</feature>
<dbReference type="PANTHER" id="PTHR34568">
    <property type="entry name" value="RRM DOMAIN-CONTAINING PROTEIN"/>
    <property type="match status" value="1"/>
</dbReference>
<dbReference type="Gene3D" id="3.30.70.330">
    <property type="match status" value="1"/>
</dbReference>
<dbReference type="PANTHER" id="PTHR34568:SF5">
    <property type="entry name" value="RNA-BINDING (RRM_RBD_RNP MOTIFS) FAMILY PROTEIN"/>
    <property type="match status" value="1"/>
</dbReference>
<sequence>FPRLSRWYSSTSSKGSIEKPKKAGAIKEQKELRSIDINCSRDGGGVLGGCLTLRRVLGKRFMEMHPGVFPKAKNVQNEVGGSWYTLKAILQMLKERMSEDPSVQNSGETSKSTVGATAFVDITSQSNHPDISELGEVKGTMKNALSDKRDTSPRKENYASNAPSDITGEGSSVKIFNTTLGVNRSCDSPHFTEYPEAACVFTVSEPVADSHRNEESVPTGNDEGLKVTTSSQNINLGSEMGDRSPSPNGAEKARAFADRFMKKMNRGLAVKHENEYEQLADAIPGKLLNVNRGQKLKSEQLSSLKNLIPSEATRTLQVSENQLTLSMSSSVNSEAVEVPASYANAWNDMGSDGTSTRRMRDREVGKMTETNCDIHAPNIFSECSNETTGDVAAKRRDIQGLIDCIKELPGEKWLDRPQNNIILDRIYKTDTEGKKGDKEPGPKVPFQVSKSNARTKEGGDLSFAALRNSFCRLTSRVPPETSRKPLNETRDTLSTDEVSGHNKLVMRFLHKSAKESDILSALKDCGIVEKIELSNLSRRSHKTAYVYFKTREGLQKALEMTDLLVKGVIVSMEAVSSLDSISTRFLIPNLIDDPNVPAALAKNPTRTVMLKQLTDDISSHDIEKALAFCGSNISGFFFGSSSSVAYVEFETEDGKERALANQSILISGKRLLIHRIDTPRTTVVRISHAQYPSAAKEVQTICESVGKVRLLVHRSRNTIDVHFSFNEWPNMGNILNRLNGVVVDGNQLLAQPAPVFPPDVLQVLWNQTHGRMHVKAKVQSLLQQLDENAVQKAGLTELVAEFYGDEF</sequence>
<feature type="compositionally biased region" description="Basic and acidic residues" evidence="1">
    <location>
        <begin position="145"/>
        <end position="157"/>
    </location>
</feature>
<protein>
    <recommendedName>
        <fullName evidence="2">RRM domain-containing protein</fullName>
    </recommendedName>
</protein>
<comment type="caution">
    <text evidence="3">The sequence shown here is derived from an EMBL/GenBank/DDBJ whole genome shotgun (WGS) entry which is preliminary data.</text>
</comment>
<dbReference type="InterPro" id="IPR012677">
    <property type="entry name" value="Nucleotide-bd_a/b_plait_sf"/>
</dbReference>
<accession>A0AA89AU08</accession>
<dbReference type="InterPro" id="IPR000504">
    <property type="entry name" value="RRM_dom"/>
</dbReference>
<evidence type="ECO:0000313" key="4">
    <source>
        <dbReference type="Proteomes" id="UP001188597"/>
    </source>
</evidence>
<dbReference type="InterPro" id="IPR035979">
    <property type="entry name" value="RBD_domain_sf"/>
</dbReference>
<keyword evidence="4" id="KW-1185">Reference proteome</keyword>
<dbReference type="EMBL" id="JAVXUP010001042">
    <property type="protein sequence ID" value="KAK3016859.1"/>
    <property type="molecule type" value="Genomic_DNA"/>
</dbReference>
<feature type="non-terminal residue" evidence="3">
    <location>
        <position position="807"/>
    </location>
</feature>
<organism evidence="3 4">
    <name type="scientific">Escallonia herrerae</name>
    <dbReference type="NCBI Taxonomy" id="1293975"/>
    <lineage>
        <taxon>Eukaryota</taxon>
        <taxon>Viridiplantae</taxon>
        <taxon>Streptophyta</taxon>
        <taxon>Embryophyta</taxon>
        <taxon>Tracheophyta</taxon>
        <taxon>Spermatophyta</taxon>
        <taxon>Magnoliopsida</taxon>
        <taxon>eudicotyledons</taxon>
        <taxon>Gunneridae</taxon>
        <taxon>Pentapetalae</taxon>
        <taxon>asterids</taxon>
        <taxon>campanulids</taxon>
        <taxon>Escalloniales</taxon>
        <taxon>Escalloniaceae</taxon>
        <taxon>Escallonia</taxon>
    </lineage>
</organism>
<dbReference type="AlphaFoldDB" id="A0AA89AU08"/>
<proteinExistence type="predicted"/>
<feature type="region of interest" description="Disordered" evidence="1">
    <location>
        <begin position="431"/>
        <end position="452"/>
    </location>
</feature>
<dbReference type="SUPFAM" id="SSF54928">
    <property type="entry name" value="RNA-binding domain, RBD"/>
    <property type="match status" value="2"/>
</dbReference>
<dbReference type="Pfam" id="PF00076">
    <property type="entry name" value="RRM_1"/>
    <property type="match status" value="1"/>
</dbReference>
<feature type="compositionally biased region" description="Basic and acidic residues" evidence="1">
    <location>
        <begin position="431"/>
        <end position="441"/>
    </location>
</feature>
<dbReference type="InterPro" id="IPR058941">
    <property type="entry name" value="HTH_AT3G52170-like"/>
</dbReference>
<dbReference type="InterPro" id="IPR058942">
    <property type="entry name" value="AT3G52170-like"/>
</dbReference>
<feature type="domain" description="RRM" evidence="2">
    <location>
        <begin position="607"/>
        <end position="674"/>
    </location>
</feature>
<evidence type="ECO:0000259" key="2">
    <source>
        <dbReference type="SMART" id="SM00360"/>
    </source>
</evidence>
<feature type="compositionally biased region" description="Basic and acidic residues" evidence="1">
    <location>
        <begin position="16"/>
        <end position="25"/>
    </location>
</feature>
<evidence type="ECO:0000256" key="1">
    <source>
        <dbReference type="SAM" id="MobiDB-lite"/>
    </source>
</evidence>
<dbReference type="SMART" id="SM00360">
    <property type="entry name" value="RRM"/>
    <property type="match status" value="2"/>
</dbReference>
<feature type="region of interest" description="Disordered" evidence="1">
    <location>
        <begin position="145"/>
        <end position="166"/>
    </location>
</feature>
<evidence type="ECO:0000313" key="3">
    <source>
        <dbReference type="EMBL" id="KAK3016859.1"/>
    </source>
</evidence>
<feature type="region of interest" description="Disordered" evidence="1">
    <location>
        <begin position="1"/>
        <end position="25"/>
    </location>
</feature>
<dbReference type="Proteomes" id="UP001188597">
    <property type="component" value="Unassembled WGS sequence"/>
</dbReference>
<reference evidence="3" key="1">
    <citation type="submission" date="2022-12" db="EMBL/GenBank/DDBJ databases">
        <title>Draft genome assemblies for two species of Escallonia (Escalloniales).</title>
        <authorList>
            <person name="Chanderbali A."/>
            <person name="Dervinis C."/>
            <person name="Anghel I."/>
            <person name="Soltis D."/>
            <person name="Soltis P."/>
            <person name="Zapata F."/>
        </authorList>
    </citation>
    <scope>NUCLEOTIDE SEQUENCE</scope>
    <source>
        <strain evidence="3">UCBG64.0493</strain>
        <tissue evidence="3">Leaf</tissue>
    </source>
</reference>
<dbReference type="Pfam" id="PF25896">
    <property type="entry name" value="HTH_AT3G52170"/>
    <property type="match status" value="1"/>
</dbReference>
<dbReference type="GO" id="GO:0003723">
    <property type="term" value="F:RNA binding"/>
    <property type="evidence" value="ECO:0007669"/>
    <property type="project" value="InterPro"/>
</dbReference>
<name>A0AA89AU08_9ASTE</name>
<gene>
    <name evidence="3" type="ORF">RJ639_005980</name>
</gene>